<dbReference type="OMA" id="RNFDEME"/>
<proteinExistence type="predicted"/>
<feature type="compositionally biased region" description="Acidic residues" evidence="1">
    <location>
        <begin position="458"/>
        <end position="471"/>
    </location>
</feature>
<dbReference type="InterPro" id="IPR022043">
    <property type="entry name" value="CAF1A_DD"/>
</dbReference>
<dbReference type="VEuPathDB" id="TriTrypDB:LpyrH10_22_0900"/>
<keyword evidence="4" id="KW-1185">Reference proteome</keyword>
<sequence length="784" mass="87672">MDNLTAFLKNIDRSKIDEALALLQSLRNDEPAQNGETTATKPADTSSSADAHPPKANSTNQSDAEQNPHEQAATASSEGVESPSVDDDDTPLAALGRVLSTDEKKAARDTQKAEKNAEREVRRKMREEENNLTKLEADNRKAIGEEEKDDRRSLRESERESRRATKEAEKETRRKAREEEQEAEKEQRQKARDAELEAKQKAREAEKEALKAPKEAPNSLAVFGFLSSAVKADNKKNKLFSNFVQDKRTVPAALQFWTHHEAKDNLNEEDASVIDVPVPEAYKGTYHDIESSRSRFVDEESSLLHPPMFVEPDVSSKREVCIRDFNSMIEASNTLKIQPRELLRECGCAFHVAAEEPYPSFDNEVIFSGFFAIGYDPCQSRPPYFGTYNHLQEGNLNEAELLQMARFAPGQEIPRLSNIDYDYDSGDDWDVMEGDEDIAASSSDESDKDSDLNSLDSSDLEFINDDDEEDSDCDIQRKIMEARQRRLFRLRNKDKLVPSYSGPFVGIPNDEHPLRNFDEMERIAPLTAVYFSELLENELSALASGNAVIPAVGDEDLSAEERDARLQRALMEAALKNRRDMTDHELKALHDLISANGRISTKMIIKALKEQQLCVGVAKAEIGRTIKRLYERRHGSLLLREKPWSPTDERLFTPAPAVKKPKSTDNGGSGKLAEEDDKDDADDENEEDHVAKEEKIEVMEPATDAASGNGALPPAPPQNDERVVHTAALTGTVVEAKEESVPKVKQMTLTEMLPRVGAVKDTKRPREDEQPGDRNGGVIASIDD</sequence>
<dbReference type="AlphaFoldDB" id="A0A0N0VDT9"/>
<organism evidence="3 4">
    <name type="scientific">Leptomonas pyrrhocoris</name>
    <name type="common">Firebug parasite</name>
    <dbReference type="NCBI Taxonomy" id="157538"/>
    <lineage>
        <taxon>Eukaryota</taxon>
        <taxon>Discoba</taxon>
        <taxon>Euglenozoa</taxon>
        <taxon>Kinetoplastea</taxon>
        <taxon>Metakinetoplastina</taxon>
        <taxon>Trypanosomatida</taxon>
        <taxon>Trypanosomatidae</taxon>
        <taxon>Leishmaniinae</taxon>
        <taxon>Leptomonas</taxon>
    </lineage>
</organism>
<feature type="compositionally biased region" description="Acidic residues" evidence="1">
    <location>
        <begin position="438"/>
        <end position="448"/>
    </location>
</feature>
<evidence type="ECO:0000313" key="3">
    <source>
        <dbReference type="EMBL" id="KPA75974.1"/>
    </source>
</evidence>
<gene>
    <name evidence="3" type="ORF">ABB37_08130</name>
</gene>
<feature type="region of interest" description="Disordered" evidence="1">
    <location>
        <begin position="647"/>
        <end position="722"/>
    </location>
</feature>
<evidence type="ECO:0000313" key="4">
    <source>
        <dbReference type="Proteomes" id="UP000037923"/>
    </source>
</evidence>
<dbReference type="Proteomes" id="UP000037923">
    <property type="component" value="Unassembled WGS sequence"/>
</dbReference>
<feature type="compositionally biased region" description="Polar residues" evidence="1">
    <location>
        <begin position="34"/>
        <end position="49"/>
    </location>
</feature>
<comment type="caution">
    <text evidence="3">The sequence shown here is derived from an EMBL/GenBank/DDBJ whole genome shotgun (WGS) entry which is preliminary data.</text>
</comment>
<feature type="compositionally biased region" description="Basic and acidic residues" evidence="1">
    <location>
        <begin position="758"/>
        <end position="772"/>
    </location>
</feature>
<dbReference type="OrthoDB" id="265314at2759"/>
<feature type="compositionally biased region" description="Acidic residues" evidence="1">
    <location>
        <begin position="674"/>
        <end position="687"/>
    </location>
</feature>
<dbReference type="RefSeq" id="XP_015654413.1">
    <property type="nucleotide sequence ID" value="XM_015807018.1"/>
</dbReference>
<evidence type="ECO:0000259" key="2">
    <source>
        <dbReference type="Pfam" id="PF12253"/>
    </source>
</evidence>
<accession>A0A0N0VDT9</accession>
<dbReference type="EMBL" id="LGTL01000022">
    <property type="protein sequence ID" value="KPA75974.1"/>
    <property type="molecule type" value="Genomic_DNA"/>
</dbReference>
<feature type="compositionally biased region" description="Basic and acidic residues" evidence="1">
    <location>
        <begin position="100"/>
        <end position="214"/>
    </location>
</feature>
<feature type="compositionally biased region" description="Basic and acidic residues" evidence="1">
    <location>
        <begin position="688"/>
        <end position="698"/>
    </location>
</feature>
<feature type="region of interest" description="Disordered" evidence="1">
    <location>
        <begin position="26"/>
        <end position="214"/>
    </location>
</feature>
<reference evidence="3 4" key="1">
    <citation type="submission" date="2015-07" db="EMBL/GenBank/DDBJ databases">
        <title>High-quality genome of monoxenous trypanosomatid Leptomonas pyrrhocoris.</title>
        <authorList>
            <person name="Flegontov P."/>
            <person name="Butenko A."/>
            <person name="Firsov S."/>
            <person name="Vlcek C."/>
            <person name="Logacheva M.D."/>
            <person name="Field M."/>
            <person name="Filatov D."/>
            <person name="Flegontova O."/>
            <person name="Gerasimov E."/>
            <person name="Jackson A.P."/>
            <person name="Kelly S."/>
            <person name="Opperdoes F."/>
            <person name="O'Reilly A."/>
            <person name="Votypka J."/>
            <person name="Yurchenko V."/>
            <person name="Lukes J."/>
        </authorList>
    </citation>
    <scope>NUCLEOTIDE SEQUENCE [LARGE SCALE GENOMIC DNA]</scope>
    <source>
        <strain evidence="3">H10</strain>
    </source>
</reference>
<protein>
    <recommendedName>
        <fullName evidence="2">Chromatin assembly factor 1 subunit A dimerization domain-containing protein</fullName>
    </recommendedName>
</protein>
<evidence type="ECO:0000256" key="1">
    <source>
        <dbReference type="SAM" id="MobiDB-lite"/>
    </source>
</evidence>
<feature type="compositionally biased region" description="Polar residues" evidence="1">
    <location>
        <begin position="56"/>
        <end position="65"/>
    </location>
</feature>
<feature type="region of interest" description="Disordered" evidence="1">
    <location>
        <begin position="755"/>
        <end position="784"/>
    </location>
</feature>
<name>A0A0N0VDT9_LEPPY</name>
<feature type="region of interest" description="Disordered" evidence="1">
    <location>
        <begin position="438"/>
        <end position="471"/>
    </location>
</feature>
<feature type="domain" description="Chromatin assembly factor 1 subunit A dimerization" evidence="2">
    <location>
        <begin position="380"/>
        <end position="451"/>
    </location>
</feature>
<dbReference type="Pfam" id="PF12253">
    <property type="entry name" value="CAF1A_dimeriz"/>
    <property type="match status" value="1"/>
</dbReference>
<dbReference type="GeneID" id="26908415"/>